<dbReference type="STRING" id="370438.PTH_1454"/>
<keyword evidence="2" id="KW-1185">Reference proteome</keyword>
<dbReference type="KEGG" id="pth:PTH_1454"/>
<proteinExistence type="predicted"/>
<dbReference type="AlphaFoldDB" id="A5D292"/>
<dbReference type="eggNOG" id="COG1430">
    <property type="taxonomic scope" value="Bacteria"/>
</dbReference>
<dbReference type="InterPro" id="IPR003795">
    <property type="entry name" value="DUF192"/>
</dbReference>
<reference evidence="2" key="1">
    <citation type="journal article" date="2008" name="Genome Res.">
        <title>The genome of Pelotomaculum thermopropionicum reveals niche-associated evolution in anaerobic microbiota.</title>
        <authorList>
            <person name="Kosaka T."/>
            <person name="Kato S."/>
            <person name="Shimoyama T."/>
            <person name="Ishii S."/>
            <person name="Abe T."/>
            <person name="Watanabe K."/>
        </authorList>
    </citation>
    <scope>NUCLEOTIDE SEQUENCE [LARGE SCALE GENOMIC DNA]</scope>
    <source>
        <strain evidence="2">DSM 13744 / JCM 10971 / SI</strain>
    </source>
</reference>
<gene>
    <name evidence="1" type="ordered locus">PTH_1454</name>
</gene>
<evidence type="ECO:0000313" key="2">
    <source>
        <dbReference type="Proteomes" id="UP000006556"/>
    </source>
</evidence>
<dbReference type="Proteomes" id="UP000006556">
    <property type="component" value="Chromosome"/>
</dbReference>
<dbReference type="EMBL" id="AP009389">
    <property type="protein sequence ID" value="BAF59635.1"/>
    <property type="molecule type" value="Genomic_DNA"/>
</dbReference>
<name>A5D292_PELTS</name>
<dbReference type="HOGENOM" id="CLU_097039_4_0_9"/>
<accession>A5D292</accession>
<dbReference type="Pfam" id="PF02643">
    <property type="entry name" value="DUF192"/>
    <property type="match status" value="1"/>
</dbReference>
<organism evidence="1 2">
    <name type="scientific">Pelotomaculum thermopropionicum (strain DSM 13744 / JCM 10971 / SI)</name>
    <dbReference type="NCBI Taxonomy" id="370438"/>
    <lineage>
        <taxon>Bacteria</taxon>
        <taxon>Bacillati</taxon>
        <taxon>Bacillota</taxon>
        <taxon>Clostridia</taxon>
        <taxon>Eubacteriales</taxon>
        <taxon>Desulfotomaculaceae</taxon>
        <taxon>Pelotomaculum</taxon>
    </lineage>
</organism>
<sequence length="114" mass="12583">MQLVNLTSGTVLAEKLMVARDFKNRLTGLIGRTGLNQGEALILLPCKSIHTFFMTFPIDVIFLSRESVVLRVMENLKPFRFSPVVPRSFAVVELPEGSLSATGTRAGHILQVNL</sequence>
<dbReference type="InterPro" id="IPR038695">
    <property type="entry name" value="Saro_0823-like_sf"/>
</dbReference>
<evidence type="ECO:0000313" key="1">
    <source>
        <dbReference type="EMBL" id="BAF59635.1"/>
    </source>
</evidence>
<protein>
    <submittedName>
        <fullName evidence="1">Uncharacterized conserved protein</fullName>
    </submittedName>
</protein>
<dbReference type="Gene3D" id="2.60.120.1140">
    <property type="entry name" value="Protein of unknown function DUF192"/>
    <property type="match status" value="1"/>
</dbReference>